<dbReference type="InterPro" id="IPR011009">
    <property type="entry name" value="Kinase-like_dom_sf"/>
</dbReference>
<dbReference type="Gene3D" id="1.10.510.10">
    <property type="entry name" value="Transferase(Phosphotransferase) domain 1"/>
    <property type="match status" value="1"/>
</dbReference>
<dbReference type="InterPro" id="IPR008271">
    <property type="entry name" value="Ser/Thr_kinase_AS"/>
</dbReference>
<feature type="transmembrane region" description="Helical" evidence="5">
    <location>
        <begin position="378"/>
        <end position="402"/>
    </location>
</feature>
<protein>
    <submittedName>
        <fullName evidence="7">Putative non-specific protein-tyrosine kinase</fullName>
    </submittedName>
</protein>
<dbReference type="PANTHER" id="PTHR43289">
    <property type="entry name" value="MITOGEN-ACTIVATED PROTEIN KINASE KINASE KINASE 20-RELATED"/>
    <property type="match status" value="1"/>
</dbReference>
<dbReference type="KEGG" id="mmai:sS8_1652"/>
<feature type="domain" description="Protein kinase" evidence="6">
    <location>
        <begin position="65"/>
        <end position="350"/>
    </location>
</feature>
<dbReference type="AlphaFoldDB" id="A0A250KUZ8"/>
<keyword evidence="7" id="KW-0829">Tyrosine-protein kinase</keyword>
<keyword evidence="8" id="KW-1185">Reference proteome</keyword>
<dbReference type="EMBL" id="AP017928">
    <property type="protein sequence ID" value="BBA33609.1"/>
    <property type="molecule type" value="Genomic_DNA"/>
</dbReference>
<evidence type="ECO:0000256" key="5">
    <source>
        <dbReference type="SAM" id="Phobius"/>
    </source>
</evidence>
<keyword evidence="3 7" id="KW-0418">Kinase</keyword>
<evidence type="ECO:0000259" key="6">
    <source>
        <dbReference type="PROSITE" id="PS50011"/>
    </source>
</evidence>
<keyword evidence="2" id="KW-0547">Nucleotide-binding</keyword>
<accession>A0A250KUZ8</accession>
<dbReference type="GO" id="GO:0005524">
    <property type="term" value="F:ATP binding"/>
    <property type="evidence" value="ECO:0007669"/>
    <property type="project" value="UniProtKB-KW"/>
</dbReference>
<keyword evidence="4" id="KW-0067">ATP-binding</keyword>
<name>A0A250KUZ8_9GAMM</name>
<dbReference type="SMART" id="SM00220">
    <property type="entry name" value="S_TKc"/>
    <property type="match status" value="1"/>
</dbReference>
<keyword evidence="5" id="KW-0812">Transmembrane</keyword>
<evidence type="ECO:0000256" key="2">
    <source>
        <dbReference type="ARBA" id="ARBA00022741"/>
    </source>
</evidence>
<proteinExistence type="predicted"/>
<evidence type="ECO:0000256" key="3">
    <source>
        <dbReference type="ARBA" id="ARBA00022777"/>
    </source>
</evidence>
<dbReference type="InterPro" id="IPR000719">
    <property type="entry name" value="Prot_kinase_dom"/>
</dbReference>
<dbReference type="GO" id="GO:0004713">
    <property type="term" value="F:protein tyrosine kinase activity"/>
    <property type="evidence" value="ECO:0007669"/>
    <property type="project" value="UniProtKB-KW"/>
</dbReference>
<organism evidence="7 8">
    <name type="scientific">Methylocaldum marinum</name>
    <dbReference type="NCBI Taxonomy" id="1432792"/>
    <lineage>
        <taxon>Bacteria</taxon>
        <taxon>Pseudomonadati</taxon>
        <taxon>Pseudomonadota</taxon>
        <taxon>Gammaproteobacteria</taxon>
        <taxon>Methylococcales</taxon>
        <taxon>Methylococcaceae</taxon>
        <taxon>Methylocaldum</taxon>
    </lineage>
</organism>
<dbReference type="OrthoDB" id="9801841at2"/>
<dbReference type="PANTHER" id="PTHR43289:SF6">
    <property type="entry name" value="SERINE_THREONINE-PROTEIN KINASE NEKL-3"/>
    <property type="match status" value="1"/>
</dbReference>
<dbReference type="Proteomes" id="UP000266313">
    <property type="component" value="Chromosome"/>
</dbReference>
<reference evidence="7 8" key="1">
    <citation type="submission" date="2016-12" db="EMBL/GenBank/DDBJ databases">
        <title>Genome sequencing of Methylocaldum marinum.</title>
        <authorList>
            <person name="Takeuchi M."/>
            <person name="Kamagata Y."/>
            <person name="Hiraoka S."/>
            <person name="Oshima K."/>
            <person name="Hattori M."/>
            <person name="Iwasaki W."/>
        </authorList>
    </citation>
    <scope>NUCLEOTIDE SEQUENCE [LARGE SCALE GENOMIC DNA]</scope>
    <source>
        <strain evidence="7 8">S8</strain>
    </source>
</reference>
<sequence length="675" mass="73489">MRVHGTCQGSIKEYQTIDSFTIQCQRKMSGNIIPDLDDYTVLNHRIEPLCGPQPSQTDRRLAEHFSLCGTVGTGGVGRVLLGFDERIGRQVAIKEMLASNEALDPSIRLRFLREAQITGRLEHPGIVPVYDIGTTPEGSPYYVMRFVRGQTLAEALAACDSETPEKGLAKRLQLLDRLIDVCEAMAYAHSKGVVHRDLKPGNIVLGHFGETIILDWGLAKIGTQGDLFGPAVSGTSAVPESDDLTQVGEILGTPTYMAPEQVDSRYGEVDARTDVFALGCVLYHILVGRAPLKGTLSSIVERLKSEAPMPSSRKGPVPAPPELTAICDKALAKDKLRRFRDAADLTDELRAYRDGRLVSTYAYSRGELLRRFVARNKAALSAGLAMILAIAIGAGLALDFALDAREARELAIAERGIAVHARQRAETALSDVTRISNENLTAAVQIAEDIAEAVASIRNGMAQLGGSNPDFGADESAAASLSARHPEVELFAAASGPGNITVLAPAERRETNPAGAFRFEYEQLAEESAEPMLSRVYDTPEGFDALTLAIPLKGGRNVPLVVLARLKPAEFLGRLLPAGLQTHERAVWIIQDDGFILYDTDAAEIGENLFREQRLDKIPELRHLARQIADQEAGIGYYHGPAHAGGREPSHIAAWQTVWPTKNRAWKVVVLEHWR</sequence>
<dbReference type="PROSITE" id="PS50011">
    <property type="entry name" value="PROTEIN_KINASE_DOM"/>
    <property type="match status" value="1"/>
</dbReference>
<keyword evidence="5" id="KW-0472">Membrane</keyword>
<dbReference type="PROSITE" id="PS00108">
    <property type="entry name" value="PROTEIN_KINASE_ST"/>
    <property type="match status" value="1"/>
</dbReference>
<dbReference type="GO" id="GO:0004674">
    <property type="term" value="F:protein serine/threonine kinase activity"/>
    <property type="evidence" value="ECO:0007669"/>
    <property type="project" value="TreeGrafter"/>
</dbReference>
<evidence type="ECO:0000313" key="7">
    <source>
        <dbReference type="EMBL" id="BBA33609.1"/>
    </source>
</evidence>
<keyword evidence="5" id="KW-1133">Transmembrane helix</keyword>
<dbReference type="SUPFAM" id="SSF56112">
    <property type="entry name" value="Protein kinase-like (PK-like)"/>
    <property type="match status" value="1"/>
</dbReference>
<gene>
    <name evidence="7" type="ORF">sS8_1652</name>
</gene>
<dbReference type="CDD" id="cd14014">
    <property type="entry name" value="STKc_PknB_like"/>
    <property type="match status" value="1"/>
</dbReference>
<evidence type="ECO:0000313" key="8">
    <source>
        <dbReference type="Proteomes" id="UP000266313"/>
    </source>
</evidence>
<evidence type="ECO:0000256" key="1">
    <source>
        <dbReference type="ARBA" id="ARBA00022679"/>
    </source>
</evidence>
<dbReference type="Gene3D" id="3.30.200.20">
    <property type="entry name" value="Phosphorylase Kinase, domain 1"/>
    <property type="match status" value="1"/>
</dbReference>
<keyword evidence="1" id="KW-0808">Transferase</keyword>
<evidence type="ECO:0000256" key="4">
    <source>
        <dbReference type="ARBA" id="ARBA00022840"/>
    </source>
</evidence>
<dbReference type="Pfam" id="PF00069">
    <property type="entry name" value="Pkinase"/>
    <property type="match status" value="1"/>
</dbReference>